<organism evidence="1 2">
    <name type="scientific">Elysia crispata</name>
    <name type="common">lettuce slug</name>
    <dbReference type="NCBI Taxonomy" id="231223"/>
    <lineage>
        <taxon>Eukaryota</taxon>
        <taxon>Metazoa</taxon>
        <taxon>Spiralia</taxon>
        <taxon>Lophotrochozoa</taxon>
        <taxon>Mollusca</taxon>
        <taxon>Gastropoda</taxon>
        <taxon>Heterobranchia</taxon>
        <taxon>Euthyneura</taxon>
        <taxon>Panpulmonata</taxon>
        <taxon>Sacoglossa</taxon>
        <taxon>Placobranchoidea</taxon>
        <taxon>Plakobranchidae</taxon>
        <taxon>Elysia</taxon>
    </lineage>
</organism>
<evidence type="ECO:0000313" key="2">
    <source>
        <dbReference type="Proteomes" id="UP001283361"/>
    </source>
</evidence>
<proteinExistence type="predicted"/>
<dbReference type="AlphaFoldDB" id="A0AAE0YVS8"/>
<protein>
    <submittedName>
        <fullName evidence="1">Uncharacterized protein</fullName>
    </submittedName>
</protein>
<evidence type="ECO:0000313" key="1">
    <source>
        <dbReference type="EMBL" id="KAK3757551.1"/>
    </source>
</evidence>
<comment type="caution">
    <text evidence="1">The sequence shown here is derived from an EMBL/GenBank/DDBJ whole genome shotgun (WGS) entry which is preliminary data.</text>
</comment>
<keyword evidence="2" id="KW-1185">Reference proteome</keyword>
<accession>A0AAE0YVS8</accession>
<dbReference type="EMBL" id="JAWDGP010005359">
    <property type="protein sequence ID" value="KAK3757551.1"/>
    <property type="molecule type" value="Genomic_DNA"/>
</dbReference>
<dbReference type="Proteomes" id="UP001283361">
    <property type="component" value="Unassembled WGS sequence"/>
</dbReference>
<name>A0AAE0YVS8_9GAST</name>
<sequence>MKLRVTCLFKLNRMKLKSVESKHFREPSRASKFFRLLGSFRHNGLVQITKQVWKAKNPRSSGQQLLSVRFVARPIRDLIPIINTVCAVRFSIRVTNFSFEHVGEIRIPACPPFVRHFTEPVRRSPRLDTFDRNTQES</sequence>
<reference evidence="1" key="1">
    <citation type="journal article" date="2023" name="G3 (Bethesda)">
        <title>A reference genome for the long-term kleptoplast-retaining sea slug Elysia crispata morphotype clarki.</title>
        <authorList>
            <person name="Eastman K.E."/>
            <person name="Pendleton A.L."/>
            <person name="Shaikh M.A."/>
            <person name="Suttiyut T."/>
            <person name="Ogas R."/>
            <person name="Tomko P."/>
            <person name="Gavelis G."/>
            <person name="Widhalm J.R."/>
            <person name="Wisecaver J.H."/>
        </authorList>
    </citation>
    <scope>NUCLEOTIDE SEQUENCE</scope>
    <source>
        <strain evidence="1">ECLA1</strain>
    </source>
</reference>
<gene>
    <name evidence="1" type="ORF">RRG08_032716</name>
</gene>